<dbReference type="OrthoDB" id="280047at2"/>
<evidence type="ECO:0000256" key="1">
    <source>
        <dbReference type="SAM" id="SignalP"/>
    </source>
</evidence>
<sequence length="224" mass="24818" precursor="true">MNAPFTRVLLLAAGALLTAAVGVDAAQDLSPDEAAYRQVVRGRAEKIVTQLQLSDPAQAERVTTLIADYYRGLRDLHDARDAQLEELAGGDEQPRTLAKHESQLALQKQRRTFLAGLSADLSAEQVDRVKDGLTYGVVGVTMGAYRELLPGLTDEEQRYIYANLVEARDYAMEGGSSHEKHGWFGKYKGRINNYLSARGYDLKQAERELAEHEQQAANQSKPQE</sequence>
<dbReference type="Pfam" id="PF12875">
    <property type="entry name" value="DUF3826"/>
    <property type="match status" value="1"/>
</dbReference>
<name>A0A5C5YRL8_9BACT</name>
<keyword evidence="1" id="KW-0732">Signal</keyword>
<dbReference type="InterPro" id="IPR024284">
    <property type="entry name" value="DUF3826"/>
</dbReference>
<comment type="caution">
    <text evidence="2">The sequence shown here is derived from an EMBL/GenBank/DDBJ whole genome shotgun (WGS) entry which is preliminary data.</text>
</comment>
<evidence type="ECO:0008006" key="4">
    <source>
        <dbReference type="Google" id="ProtNLM"/>
    </source>
</evidence>
<protein>
    <recommendedName>
        <fullName evidence="4">DUF3826 domain-containing protein</fullName>
    </recommendedName>
</protein>
<accession>A0A5C5YRL8</accession>
<dbReference type="RefSeq" id="WP_146585243.1">
    <property type="nucleotide sequence ID" value="NZ_SJPO01000003.1"/>
</dbReference>
<dbReference type="EMBL" id="SJPO01000003">
    <property type="protein sequence ID" value="TWT77591.1"/>
    <property type="molecule type" value="Genomic_DNA"/>
</dbReference>
<feature type="signal peptide" evidence="1">
    <location>
        <begin position="1"/>
        <end position="25"/>
    </location>
</feature>
<organism evidence="2 3">
    <name type="scientific">Posidoniimonas polymericola</name>
    <dbReference type="NCBI Taxonomy" id="2528002"/>
    <lineage>
        <taxon>Bacteria</taxon>
        <taxon>Pseudomonadati</taxon>
        <taxon>Planctomycetota</taxon>
        <taxon>Planctomycetia</taxon>
        <taxon>Pirellulales</taxon>
        <taxon>Lacipirellulaceae</taxon>
        <taxon>Posidoniimonas</taxon>
    </lineage>
</organism>
<evidence type="ECO:0000313" key="2">
    <source>
        <dbReference type="EMBL" id="TWT77591.1"/>
    </source>
</evidence>
<proteinExistence type="predicted"/>
<feature type="chain" id="PRO_5023073454" description="DUF3826 domain-containing protein" evidence="1">
    <location>
        <begin position="26"/>
        <end position="224"/>
    </location>
</feature>
<evidence type="ECO:0000313" key="3">
    <source>
        <dbReference type="Proteomes" id="UP000318478"/>
    </source>
</evidence>
<dbReference type="AlphaFoldDB" id="A0A5C5YRL8"/>
<keyword evidence="3" id="KW-1185">Reference proteome</keyword>
<dbReference type="Proteomes" id="UP000318478">
    <property type="component" value="Unassembled WGS sequence"/>
</dbReference>
<gene>
    <name evidence="2" type="ORF">Pla123a_13870</name>
</gene>
<reference evidence="2 3" key="1">
    <citation type="submission" date="2019-02" db="EMBL/GenBank/DDBJ databases">
        <title>Deep-cultivation of Planctomycetes and their phenomic and genomic characterization uncovers novel biology.</title>
        <authorList>
            <person name="Wiegand S."/>
            <person name="Jogler M."/>
            <person name="Boedeker C."/>
            <person name="Pinto D."/>
            <person name="Vollmers J."/>
            <person name="Rivas-Marin E."/>
            <person name="Kohn T."/>
            <person name="Peeters S.H."/>
            <person name="Heuer A."/>
            <person name="Rast P."/>
            <person name="Oberbeckmann S."/>
            <person name="Bunk B."/>
            <person name="Jeske O."/>
            <person name="Meyerdierks A."/>
            <person name="Storesund J.E."/>
            <person name="Kallscheuer N."/>
            <person name="Luecker S."/>
            <person name="Lage O.M."/>
            <person name="Pohl T."/>
            <person name="Merkel B.J."/>
            <person name="Hornburger P."/>
            <person name="Mueller R.-W."/>
            <person name="Bruemmer F."/>
            <person name="Labrenz M."/>
            <person name="Spormann A.M."/>
            <person name="Op Den Camp H."/>
            <person name="Overmann J."/>
            <person name="Amann R."/>
            <person name="Jetten M.S.M."/>
            <person name="Mascher T."/>
            <person name="Medema M.H."/>
            <person name="Devos D.P."/>
            <person name="Kaster A.-K."/>
            <person name="Ovreas L."/>
            <person name="Rohde M."/>
            <person name="Galperin M.Y."/>
            <person name="Jogler C."/>
        </authorList>
    </citation>
    <scope>NUCLEOTIDE SEQUENCE [LARGE SCALE GENOMIC DNA]</scope>
    <source>
        <strain evidence="2 3">Pla123a</strain>
    </source>
</reference>